<feature type="transmembrane region" description="Helical" evidence="8">
    <location>
        <begin position="29"/>
        <end position="47"/>
    </location>
</feature>
<dbReference type="InterPro" id="IPR036721">
    <property type="entry name" value="RCK_C_sf"/>
</dbReference>
<feature type="transmembrane region" description="Helical" evidence="8">
    <location>
        <begin position="464"/>
        <end position="485"/>
    </location>
</feature>
<dbReference type="EMBL" id="UJZG01000003">
    <property type="protein sequence ID" value="SXD92155.1"/>
    <property type="molecule type" value="Genomic_DNA"/>
</dbReference>
<dbReference type="HAMAP" id="MF_01016">
    <property type="entry name" value="YidE"/>
    <property type="match status" value="1"/>
</dbReference>
<feature type="transmembrane region" description="Helical" evidence="8">
    <location>
        <begin position="93"/>
        <end position="115"/>
    </location>
</feature>
<evidence type="ECO:0000313" key="10">
    <source>
        <dbReference type="EMBL" id="SXD92155.1"/>
    </source>
</evidence>
<accession>A0A6C2VQY5</accession>
<dbReference type="Proteomes" id="UP000257712">
    <property type="component" value="Unassembled WGS sequence"/>
</dbReference>
<name>A0A223U455_9ENTR</name>
<keyword evidence="7 8" id="KW-0472">Membrane</keyword>
<feature type="transmembrane region" description="Helical" evidence="8">
    <location>
        <begin position="403"/>
        <end position="425"/>
    </location>
</feature>
<reference evidence="10 12" key="1">
    <citation type="submission" date="2018-08" db="EMBL/GenBank/DDBJ databases">
        <authorList>
            <consortium name="Pathogen Informatics"/>
        </authorList>
    </citation>
    <scope>NUCLEOTIDE SEQUENCE [LARGE SCALE GENOMIC DNA]</scope>
    <source>
        <strain evidence="11 13">EuSCAPE_IL010</strain>
        <strain evidence="10 12">EuSCAPE_IT371</strain>
    </source>
</reference>
<evidence type="ECO:0000256" key="6">
    <source>
        <dbReference type="ARBA" id="ARBA00022989"/>
    </source>
</evidence>
<dbReference type="PROSITE" id="PS51202">
    <property type="entry name" value="RCK_C"/>
    <property type="match status" value="2"/>
</dbReference>
<evidence type="ECO:0000313" key="12">
    <source>
        <dbReference type="Proteomes" id="UP000257712"/>
    </source>
</evidence>
<gene>
    <name evidence="11" type="ORF">SAMEA3538468_04277</name>
    <name evidence="10" type="ORF">SAMEA3538780_01748</name>
</gene>
<evidence type="ECO:0000313" key="11">
    <source>
        <dbReference type="EMBL" id="VVK14999.1"/>
    </source>
</evidence>
<comment type="caution">
    <text evidence="10">The sequence shown here is derived from an EMBL/GenBank/DDBJ whole genome shotgun (WGS) entry which is preliminary data.</text>
</comment>
<evidence type="ECO:0000256" key="1">
    <source>
        <dbReference type="ARBA" id="ARBA00004651"/>
    </source>
</evidence>
<evidence type="ECO:0000256" key="2">
    <source>
        <dbReference type="ARBA" id="ARBA00022448"/>
    </source>
</evidence>
<comment type="subcellular location">
    <subcellularLocation>
        <location evidence="1 8">Cell membrane</location>
        <topology evidence="1 8">Multi-pass membrane protein</topology>
    </subcellularLocation>
</comment>
<feature type="domain" description="RCK C-terminal" evidence="9">
    <location>
        <begin position="192"/>
        <end position="276"/>
    </location>
</feature>
<dbReference type="EMBL" id="UJYZ02000026">
    <property type="protein sequence ID" value="VVK14999.1"/>
    <property type="molecule type" value="Genomic_DNA"/>
</dbReference>
<dbReference type="SUPFAM" id="SSF116726">
    <property type="entry name" value="TrkA C-terminal domain-like"/>
    <property type="match status" value="2"/>
</dbReference>
<dbReference type="InterPro" id="IPR006037">
    <property type="entry name" value="RCK_C"/>
</dbReference>
<feature type="transmembrane region" description="Helical" evidence="8">
    <location>
        <begin position="6"/>
        <end position="22"/>
    </location>
</feature>
<keyword evidence="6 8" id="KW-1133">Transmembrane helix</keyword>
<dbReference type="Proteomes" id="UP000259400">
    <property type="component" value="Unassembled WGS sequence"/>
</dbReference>
<keyword evidence="3 8" id="KW-1003">Cell membrane</keyword>
<dbReference type="RefSeq" id="WP_025711347.1">
    <property type="nucleotide sequence ID" value="NZ_CAAHGB010000003.1"/>
</dbReference>
<feature type="transmembrane region" description="Helical" evidence="8">
    <location>
        <begin position="67"/>
        <end position="86"/>
    </location>
</feature>
<evidence type="ECO:0000256" key="7">
    <source>
        <dbReference type="ARBA" id="ARBA00023136"/>
    </source>
</evidence>
<dbReference type="Pfam" id="PF02080">
    <property type="entry name" value="TrkA_C"/>
    <property type="match status" value="1"/>
</dbReference>
<evidence type="ECO:0000313" key="13">
    <source>
        <dbReference type="Proteomes" id="UP000259400"/>
    </source>
</evidence>
<dbReference type="GO" id="GO:0006813">
    <property type="term" value="P:potassium ion transport"/>
    <property type="evidence" value="ECO:0007669"/>
    <property type="project" value="InterPro"/>
</dbReference>
<comment type="similarity">
    <text evidence="8">Belongs to the AAE transporter (TC 2.A.81) family. YidE subfamily.</text>
</comment>
<protein>
    <recommendedName>
        <fullName evidence="8">Putative transport protein SAMEA3538468_04277</fullName>
    </recommendedName>
</protein>
<accession>A0A223U455</accession>
<dbReference type="GO" id="GO:0008324">
    <property type="term" value="F:monoatomic cation transmembrane transporter activity"/>
    <property type="evidence" value="ECO:0007669"/>
    <property type="project" value="InterPro"/>
</dbReference>
<dbReference type="Pfam" id="PF06826">
    <property type="entry name" value="Asp-Al_Ex"/>
    <property type="match status" value="2"/>
</dbReference>
<dbReference type="InterPro" id="IPR050144">
    <property type="entry name" value="AAE_transporter"/>
</dbReference>
<feature type="transmembrane region" description="Helical" evidence="8">
    <location>
        <begin position="533"/>
        <end position="552"/>
    </location>
</feature>
<keyword evidence="13" id="KW-1185">Reference proteome</keyword>
<dbReference type="Gene3D" id="3.30.70.1450">
    <property type="entry name" value="Regulator of K+ conductance, C-terminal domain"/>
    <property type="match status" value="2"/>
</dbReference>
<evidence type="ECO:0000256" key="4">
    <source>
        <dbReference type="ARBA" id="ARBA00022692"/>
    </source>
</evidence>
<dbReference type="NCBIfam" id="TIGR01625">
    <property type="entry name" value="YidE_YbjL_dupl"/>
    <property type="match status" value="2"/>
</dbReference>
<evidence type="ECO:0000256" key="5">
    <source>
        <dbReference type="ARBA" id="ARBA00022737"/>
    </source>
</evidence>
<sequence>MSEIALTVSVLALVAVVGLWIGNVKIRGVGFGIGGVLFGGIIVGHFVDQAGVALSSPMLHFIQEFGLILFVYTIGIQVGPGFFASLRVSGLRLNLFAILIVILGGLVTAVLHKLFNIPLPVVLGIFSGAVTNTPALGAGQQILRDLGVPFDVVDQMGMSYAMAYPFGICGILLTMWLVRLFFRINVEKEAQRFEESSGNGHAHLHTINVRVENPNLNQMAIQDVPMLNSDNIVCSRLKRGELLMVPAPGTLIQAGDLLHLVGRPEDLHNAQLVIGQEVATSLSTRGTDLKVERVVVTNEKVLGKKIRDLHVKQRYDVVISRLNRAGVELVASSSASLQFGDILNLVGRQEAIDAVAAELGNAQQKLQQVQMLPVFIGIGLGVLLGSIPLFIPGFPAALKLGLAGGPLIMALILGRIGSIGKLYWFMPPSANLALRELGIVLFLAVVGLKSGGDFVATLTEGDGLSWIAYGIFITAIPLLTVGILARVLAKMNYLTLCGMLAGSMTDPPALAFANNLHATSGAAALSYATVYPLVMFLRIITPQLLAVLFWGLS</sequence>
<evidence type="ECO:0000256" key="3">
    <source>
        <dbReference type="ARBA" id="ARBA00022475"/>
    </source>
</evidence>
<dbReference type="InterPro" id="IPR006512">
    <property type="entry name" value="YidE_YbjL"/>
</dbReference>
<dbReference type="PANTHER" id="PTHR30445:SF3">
    <property type="entry name" value="TRANSPORT PROTEIN YIDE-RELATED"/>
    <property type="match status" value="1"/>
</dbReference>
<keyword evidence="5" id="KW-0677">Repeat</keyword>
<keyword evidence="2 8" id="KW-0813">Transport</keyword>
<feature type="domain" description="RCK C-terminal" evidence="9">
    <location>
        <begin position="279"/>
        <end position="361"/>
    </location>
</feature>
<feature type="transmembrane region" description="Helical" evidence="8">
    <location>
        <begin position="371"/>
        <end position="391"/>
    </location>
</feature>
<evidence type="ECO:0000259" key="9">
    <source>
        <dbReference type="PROSITE" id="PS51202"/>
    </source>
</evidence>
<dbReference type="AlphaFoldDB" id="A0A223U455"/>
<dbReference type="KEGG" id="kqv:B8P98_00065"/>
<evidence type="ECO:0000256" key="8">
    <source>
        <dbReference type="HAMAP-Rule" id="MF_01016"/>
    </source>
</evidence>
<feature type="transmembrane region" description="Helical" evidence="8">
    <location>
        <begin position="437"/>
        <end position="458"/>
    </location>
</feature>
<dbReference type="GO" id="GO:0005886">
    <property type="term" value="C:plasma membrane"/>
    <property type="evidence" value="ECO:0007669"/>
    <property type="project" value="UniProtKB-SubCell"/>
</dbReference>
<dbReference type="InterPro" id="IPR023018">
    <property type="entry name" value="Transpt_YidE_put"/>
</dbReference>
<proteinExistence type="inferred from homology"/>
<organism evidence="10 12">
    <name type="scientific">Klebsiella quasivariicola</name>
    <dbReference type="NCBI Taxonomy" id="2026240"/>
    <lineage>
        <taxon>Bacteria</taxon>
        <taxon>Pseudomonadati</taxon>
        <taxon>Pseudomonadota</taxon>
        <taxon>Gammaproteobacteria</taxon>
        <taxon>Enterobacterales</taxon>
        <taxon>Enterobacteriaceae</taxon>
        <taxon>Klebsiella/Raoultella group</taxon>
        <taxon>Klebsiella</taxon>
        <taxon>Klebsiella pneumoniae complex</taxon>
    </lineage>
</organism>
<feature type="transmembrane region" description="Helical" evidence="8">
    <location>
        <begin position="162"/>
        <end position="182"/>
    </location>
</feature>
<dbReference type="GeneID" id="69752744"/>
<dbReference type="PANTHER" id="PTHR30445">
    <property type="entry name" value="K(+)_H(+) ANTIPORTER SUBUNIT KHTT"/>
    <property type="match status" value="1"/>
</dbReference>
<keyword evidence="4 8" id="KW-0812">Transmembrane</keyword>
<dbReference type="NCBIfam" id="NF003007">
    <property type="entry name" value="PRK03818.1"/>
    <property type="match status" value="1"/>
</dbReference>